<name>A0A9W6XBY2_9STRA</name>
<dbReference type="Proteomes" id="UP001165121">
    <property type="component" value="Unassembled WGS sequence"/>
</dbReference>
<reference evidence="3" key="1">
    <citation type="submission" date="2023-04" db="EMBL/GenBank/DDBJ databases">
        <title>Phytophthora fragariaefolia NBRC 109709.</title>
        <authorList>
            <person name="Ichikawa N."/>
            <person name="Sato H."/>
            <person name="Tonouchi N."/>
        </authorList>
    </citation>
    <scope>NUCLEOTIDE SEQUENCE</scope>
    <source>
        <strain evidence="3">NBRC 109709</strain>
    </source>
</reference>
<feature type="domain" description="BRCT" evidence="2">
    <location>
        <begin position="172"/>
        <end position="268"/>
    </location>
</feature>
<feature type="compositionally biased region" description="Polar residues" evidence="1">
    <location>
        <begin position="94"/>
        <end position="103"/>
    </location>
</feature>
<evidence type="ECO:0000313" key="4">
    <source>
        <dbReference type="Proteomes" id="UP001165121"/>
    </source>
</evidence>
<protein>
    <submittedName>
        <fullName evidence="3">Unnamed protein product</fullName>
    </submittedName>
</protein>
<feature type="compositionally biased region" description="Basic and acidic residues" evidence="1">
    <location>
        <begin position="131"/>
        <end position="153"/>
    </location>
</feature>
<evidence type="ECO:0000313" key="3">
    <source>
        <dbReference type="EMBL" id="GMF35501.1"/>
    </source>
</evidence>
<sequence>MRARCFVYRWKCNVAWLTASFEAARTVASADVAISLRYANRSVLIKCVVAMSPGPLELLSAQQKREFFDQLEELLRPATHRRPKSDAVGKASQPLPTSNGTRRQTTEPEVFEKARAPIVVQSTQRTEEEETVMRDLKKLGALQHEKRPSERKSKGSAAKKTKREVSTVSVDPTTQLLHDKRVLLIPYGPDMGRKRMEILNRLVKKLGGSVVEMKPKTSARVGVAAAVNWDDVNLVIASAQLKQDKAAEFLKIDKFPPVTVEVYTPEWLVYLRQEKKFPSVGSMFTWAELQQVHEEAAKHEQHCEEVALQLEEKRACKINTDGSDSDEGSNSDNSDTREIVRAPPVHIDSQEFRQKQAELNENNRKLVEERTPIFYKNNPGFRPINDVAVPNSKKIKGEGFICQRSSGTLIVKVIPN</sequence>
<proteinExistence type="predicted"/>
<gene>
    <name evidence="3" type="ORF">Pfra01_000941200</name>
</gene>
<dbReference type="InterPro" id="IPR001357">
    <property type="entry name" value="BRCT_dom"/>
</dbReference>
<dbReference type="Gene3D" id="3.40.50.10190">
    <property type="entry name" value="BRCT domain"/>
    <property type="match status" value="1"/>
</dbReference>
<organism evidence="3 4">
    <name type="scientific">Phytophthora fragariaefolia</name>
    <dbReference type="NCBI Taxonomy" id="1490495"/>
    <lineage>
        <taxon>Eukaryota</taxon>
        <taxon>Sar</taxon>
        <taxon>Stramenopiles</taxon>
        <taxon>Oomycota</taxon>
        <taxon>Peronosporomycetes</taxon>
        <taxon>Peronosporales</taxon>
        <taxon>Peronosporaceae</taxon>
        <taxon>Phytophthora</taxon>
    </lineage>
</organism>
<dbReference type="InterPro" id="IPR036420">
    <property type="entry name" value="BRCT_dom_sf"/>
</dbReference>
<feature type="region of interest" description="Disordered" evidence="1">
    <location>
        <begin position="78"/>
        <end position="170"/>
    </location>
</feature>
<feature type="compositionally biased region" description="Basic and acidic residues" evidence="1">
    <location>
        <begin position="104"/>
        <end position="115"/>
    </location>
</feature>
<dbReference type="EMBL" id="BSXT01000873">
    <property type="protein sequence ID" value="GMF35501.1"/>
    <property type="molecule type" value="Genomic_DNA"/>
</dbReference>
<dbReference type="AlphaFoldDB" id="A0A9W6XBY2"/>
<comment type="caution">
    <text evidence="3">The sequence shown here is derived from an EMBL/GenBank/DDBJ whole genome shotgun (WGS) entry which is preliminary data.</text>
</comment>
<keyword evidence="4" id="KW-1185">Reference proteome</keyword>
<feature type="region of interest" description="Disordered" evidence="1">
    <location>
        <begin position="318"/>
        <end position="345"/>
    </location>
</feature>
<dbReference type="PROSITE" id="PS50172">
    <property type="entry name" value="BRCT"/>
    <property type="match status" value="1"/>
</dbReference>
<evidence type="ECO:0000259" key="2">
    <source>
        <dbReference type="PROSITE" id="PS50172"/>
    </source>
</evidence>
<accession>A0A9W6XBY2</accession>
<evidence type="ECO:0000256" key="1">
    <source>
        <dbReference type="SAM" id="MobiDB-lite"/>
    </source>
</evidence>
<dbReference type="OrthoDB" id="205514at2759"/>